<accession>A0AAN9ESV6</accession>
<organism evidence="1 2">
    <name type="scientific">Clitoria ternatea</name>
    <name type="common">Butterfly pea</name>
    <dbReference type="NCBI Taxonomy" id="43366"/>
    <lineage>
        <taxon>Eukaryota</taxon>
        <taxon>Viridiplantae</taxon>
        <taxon>Streptophyta</taxon>
        <taxon>Embryophyta</taxon>
        <taxon>Tracheophyta</taxon>
        <taxon>Spermatophyta</taxon>
        <taxon>Magnoliopsida</taxon>
        <taxon>eudicotyledons</taxon>
        <taxon>Gunneridae</taxon>
        <taxon>Pentapetalae</taxon>
        <taxon>rosids</taxon>
        <taxon>fabids</taxon>
        <taxon>Fabales</taxon>
        <taxon>Fabaceae</taxon>
        <taxon>Papilionoideae</taxon>
        <taxon>50 kb inversion clade</taxon>
        <taxon>NPAAA clade</taxon>
        <taxon>indigoferoid/millettioid clade</taxon>
        <taxon>Phaseoleae</taxon>
        <taxon>Clitoria</taxon>
    </lineage>
</organism>
<dbReference type="Proteomes" id="UP001359559">
    <property type="component" value="Unassembled WGS sequence"/>
</dbReference>
<evidence type="ECO:0000313" key="2">
    <source>
        <dbReference type="Proteomes" id="UP001359559"/>
    </source>
</evidence>
<dbReference type="AlphaFoldDB" id="A0AAN9ESV6"/>
<sequence>MTIFSLLLPLNARVHRFFKLIKSSLHNSELWYYLGEKETWESVPFGCTIFVRDMFVAFFDGMWVLEMFPEKAWQKLKTPVVNDSDEDGEEVGSC</sequence>
<comment type="caution">
    <text evidence="1">The sequence shown here is derived from an EMBL/GenBank/DDBJ whole genome shotgun (WGS) entry which is preliminary data.</text>
</comment>
<dbReference type="EMBL" id="JAYKXN010000008">
    <property type="protein sequence ID" value="KAK7262618.1"/>
    <property type="molecule type" value="Genomic_DNA"/>
</dbReference>
<keyword evidence="2" id="KW-1185">Reference proteome</keyword>
<evidence type="ECO:0000313" key="1">
    <source>
        <dbReference type="EMBL" id="KAK7262618.1"/>
    </source>
</evidence>
<reference evidence="1 2" key="1">
    <citation type="submission" date="2024-01" db="EMBL/GenBank/DDBJ databases">
        <title>The genomes of 5 underutilized Papilionoideae crops provide insights into root nodulation and disease resistance.</title>
        <authorList>
            <person name="Yuan L."/>
        </authorList>
    </citation>
    <scope>NUCLEOTIDE SEQUENCE [LARGE SCALE GENOMIC DNA]</scope>
    <source>
        <strain evidence="1">LY-2023</strain>
        <tissue evidence="1">Leaf</tissue>
    </source>
</reference>
<gene>
    <name evidence="1" type="ORF">RJT34_30193</name>
</gene>
<protein>
    <submittedName>
        <fullName evidence="1">Uncharacterized protein</fullName>
    </submittedName>
</protein>
<name>A0AAN9ESV6_CLITE</name>
<proteinExistence type="predicted"/>